<dbReference type="EMBL" id="AWGJ01000001">
    <property type="protein sequence ID" value="ODN84489.1"/>
    <property type="molecule type" value="Genomic_DNA"/>
</dbReference>
<evidence type="ECO:0000313" key="2">
    <source>
        <dbReference type="Proteomes" id="UP000094065"/>
    </source>
</evidence>
<reference evidence="1 2" key="1">
    <citation type="submission" date="2016-06" db="EMBL/GenBank/DDBJ databases">
        <title>Evolution of pathogenesis and genome organization in the Tremellales.</title>
        <authorList>
            <person name="Cuomo C."/>
            <person name="Litvintseva A."/>
            <person name="Heitman J."/>
            <person name="Chen Y."/>
            <person name="Sun S."/>
            <person name="Springer D."/>
            <person name="Dromer F."/>
            <person name="Young S."/>
            <person name="Zeng Q."/>
            <person name="Chapman S."/>
            <person name="Gujja S."/>
            <person name="Saif S."/>
            <person name="Birren B."/>
        </authorList>
    </citation>
    <scope>NUCLEOTIDE SEQUENCE [LARGE SCALE GENOMIC DNA]</scope>
    <source>
        <strain evidence="1 2">CBS 6039</strain>
    </source>
</reference>
<dbReference type="PANTHER" id="PTHR12732">
    <property type="entry name" value="UNCHARACTERIZED PROTEASOME COMPONENT REGION PCI-CONTAINING"/>
    <property type="match status" value="1"/>
</dbReference>
<organism evidence="1 2">
    <name type="scientific">Cryptococcus amylolentus CBS 6039</name>
    <dbReference type="NCBI Taxonomy" id="1295533"/>
    <lineage>
        <taxon>Eukaryota</taxon>
        <taxon>Fungi</taxon>
        <taxon>Dikarya</taxon>
        <taxon>Basidiomycota</taxon>
        <taxon>Agaricomycotina</taxon>
        <taxon>Tremellomycetes</taxon>
        <taxon>Tremellales</taxon>
        <taxon>Cryptococcaceae</taxon>
        <taxon>Cryptococcus</taxon>
    </lineage>
</organism>
<dbReference type="PANTHER" id="PTHR12732:SF8">
    <property type="entry name" value="NUCLEAR MRNA EXPORT PROTEIN THP1"/>
    <property type="match status" value="1"/>
</dbReference>
<sequence length="470" mass="52949">MEGIVAQFVSHIATCFASQSAHNLLHSIPLDQAHPFFAPLKQALANTSPSHISPASLESYVSAAPTDVKDNVAALISAVLRFIKGSTAPSESERAYEDFAAFQQAYSEANKIYGTSSPDGPYLYPFLNPLILQFARLVVHRSSTAASLSTYPLRHSKSARSIRDATRQVIERSIQIASSSMSAEEWESEAAQEHSVGDIIWPLANILFRIYAERKLHTQSTELQKSLHNLSPAEDKRLASRGFLITATDICQSYYWRGKLGVVLLDMRGAVFWLNKAWRMCPEDDMSWKQKRSILIRLIPVNLLLGLLPSTETLQQYDLPHFYPLIQAFKTGNVPVWRRILDEQREWFRRRSIWLILYERGEMLVWRNLYRSALTAYYDLDPQARPNSRCPTWVFTVAAAQVFEGTGEVEDGTITIEDTIVILASLIDQSLVLGNLSYSHKQLAMKRSEDGMGGFPKISLVVPRRVDAIA</sequence>
<proteinExistence type="predicted"/>
<dbReference type="Proteomes" id="UP000094065">
    <property type="component" value="Unassembled WGS sequence"/>
</dbReference>
<dbReference type="GO" id="GO:0000973">
    <property type="term" value="P:post-transcriptional tethering of RNA polymerase II gene DNA at nuclear periphery"/>
    <property type="evidence" value="ECO:0007669"/>
    <property type="project" value="TreeGrafter"/>
</dbReference>
<dbReference type="GO" id="GO:0070390">
    <property type="term" value="C:transcription export complex 2"/>
    <property type="evidence" value="ECO:0007669"/>
    <property type="project" value="TreeGrafter"/>
</dbReference>
<keyword evidence="2" id="KW-1185">Reference proteome</keyword>
<protein>
    <recommendedName>
        <fullName evidence="3">PCI domain-containing protein</fullName>
    </recommendedName>
</protein>
<dbReference type="SMART" id="SM00753">
    <property type="entry name" value="PAM"/>
    <property type="match status" value="1"/>
</dbReference>
<dbReference type="InterPro" id="IPR045114">
    <property type="entry name" value="Csn12-like"/>
</dbReference>
<dbReference type="STRING" id="1295533.A0A1E3I773"/>
<dbReference type="GO" id="GO:0006368">
    <property type="term" value="P:transcription elongation by RNA polymerase II"/>
    <property type="evidence" value="ECO:0007669"/>
    <property type="project" value="TreeGrafter"/>
</dbReference>
<dbReference type="GO" id="GO:0016973">
    <property type="term" value="P:poly(A)+ mRNA export from nucleus"/>
    <property type="evidence" value="ECO:0007669"/>
    <property type="project" value="TreeGrafter"/>
</dbReference>
<dbReference type="GO" id="GO:0003690">
    <property type="term" value="F:double-stranded DNA binding"/>
    <property type="evidence" value="ECO:0007669"/>
    <property type="project" value="InterPro"/>
</dbReference>
<accession>A0A1E3I773</accession>
<dbReference type="OrthoDB" id="5404651at2759"/>
<dbReference type="GeneID" id="30151737"/>
<evidence type="ECO:0000313" key="1">
    <source>
        <dbReference type="EMBL" id="ODN84489.1"/>
    </source>
</evidence>
<dbReference type="AlphaFoldDB" id="A0A1E3I773"/>
<dbReference type="GO" id="GO:0003723">
    <property type="term" value="F:RNA binding"/>
    <property type="evidence" value="ECO:0007669"/>
    <property type="project" value="InterPro"/>
</dbReference>
<comment type="caution">
    <text evidence="1">The sequence shown here is derived from an EMBL/GenBank/DDBJ whole genome shotgun (WGS) entry which is preliminary data.</text>
</comment>
<dbReference type="RefSeq" id="XP_018998292.1">
    <property type="nucleotide sequence ID" value="XM_019133587.1"/>
</dbReference>
<gene>
    <name evidence="1" type="ORF">L202_00428</name>
</gene>
<name>A0A1E3I773_9TREE</name>
<evidence type="ECO:0008006" key="3">
    <source>
        <dbReference type="Google" id="ProtNLM"/>
    </source>
</evidence>